<feature type="repeat" description="RPEL" evidence="7">
    <location>
        <begin position="113"/>
        <end position="138"/>
    </location>
</feature>
<evidence type="ECO:0000256" key="8">
    <source>
        <dbReference type="SAM" id="MobiDB-lite"/>
    </source>
</evidence>
<feature type="compositionally biased region" description="Polar residues" evidence="8">
    <location>
        <begin position="332"/>
        <end position="344"/>
    </location>
</feature>
<keyword evidence="11" id="KW-1185">Reference proteome</keyword>
<evidence type="ECO:0000256" key="5">
    <source>
        <dbReference type="ARBA" id="ARBA00023163"/>
    </source>
</evidence>
<feature type="non-terminal residue" evidence="10">
    <location>
        <position position="1"/>
    </location>
</feature>
<feature type="compositionally biased region" description="Low complexity" evidence="8">
    <location>
        <begin position="314"/>
        <end position="324"/>
    </location>
</feature>
<dbReference type="GO" id="GO:0005634">
    <property type="term" value="C:nucleus"/>
    <property type="evidence" value="ECO:0007669"/>
    <property type="project" value="UniProtKB-SubCell"/>
</dbReference>
<dbReference type="AlphaFoldDB" id="A0AAV2I1T7"/>
<evidence type="ECO:0000256" key="2">
    <source>
        <dbReference type="ARBA" id="ARBA00022737"/>
    </source>
</evidence>
<feature type="compositionally biased region" description="Polar residues" evidence="8">
    <location>
        <begin position="482"/>
        <end position="493"/>
    </location>
</feature>
<protein>
    <recommendedName>
        <fullName evidence="9">SAP domain-containing protein</fullName>
    </recommendedName>
</protein>
<feature type="repeat" description="RPEL" evidence="7">
    <location>
        <begin position="157"/>
        <end position="182"/>
    </location>
</feature>
<evidence type="ECO:0000259" key="9">
    <source>
        <dbReference type="PROSITE" id="PS50800"/>
    </source>
</evidence>
<evidence type="ECO:0000256" key="3">
    <source>
        <dbReference type="ARBA" id="ARBA00023015"/>
    </source>
</evidence>
<reference evidence="10 11" key="1">
    <citation type="submission" date="2024-04" db="EMBL/GenBank/DDBJ databases">
        <authorList>
            <consortium name="Genoscope - CEA"/>
            <person name="William W."/>
        </authorList>
    </citation>
    <scope>NUCLEOTIDE SEQUENCE [LARGE SCALE GENOMIC DNA]</scope>
</reference>
<keyword evidence="3" id="KW-0805">Transcription regulation</keyword>
<dbReference type="InterPro" id="IPR003034">
    <property type="entry name" value="SAP_dom"/>
</dbReference>
<dbReference type="Gene3D" id="1.10.720.30">
    <property type="entry name" value="SAP domain"/>
    <property type="match status" value="1"/>
</dbReference>
<feature type="region of interest" description="Disordered" evidence="8">
    <location>
        <begin position="66"/>
        <end position="115"/>
    </location>
</feature>
<feature type="domain" description="SAP" evidence="9">
    <location>
        <begin position="545"/>
        <end position="576"/>
    </location>
</feature>
<keyword evidence="4" id="KW-0175">Coiled coil</keyword>
<dbReference type="Proteomes" id="UP001497497">
    <property type="component" value="Unassembled WGS sequence"/>
</dbReference>
<evidence type="ECO:0000256" key="1">
    <source>
        <dbReference type="ARBA" id="ARBA00004123"/>
    </source>
</evidence>
<dbReference type="Pfam" id="PF02037">
    <property type="entry name" value="SAP"/>
    <property type="match status" value="1"/>
</dbReference>
<evidence type="ECO:0000256" key="7">
    <source>
        <dbReference type="PROSITE-ProRule" id="PRU00401"/>
    </source>
</evidence>
<evidence type="ECO:0000256" key="4">
    <source>
        <dbReference type="ARBA" id="ARBA00023054"/>
    </source>
</evidence>
<dbReference type="SMART" id="SM00707">
    <property type="entry name" value="RPEL"/>
    <property type="match status" value="3"/>
</dbReference>
<dbReference type="PROSITE" id="PS51073">
    <property type="entry name" value="RPEL"/>
    <property type="match status" value="3"/>
</dbReference>
<feature type="region of interest" description="Disordered" evidence="8">
    <location>
        <begin position="242"/>
        <end position="286"/>
    </location>
</feature>
<feature type="compositionally biased region" description="Basic residues" evidence="8">
    <location>
        <begin position="345"/>
        <end position="355"/>
    </location>
</feature>
<feature type="region of interest" description="Disordered" evidence="8">
    <location>
        <begin position="314"/>
        <end position="355"/>
    </location>
</feature>
<dbReference type="PANTHER" id="PTHR22793">
    <property type="entry name" value="MYOCARDIN-RELATED TRANSCRIPTION FACTOR-RELATED"/>
    <property type="match status" value="1"/>
</dbReference>
<evidence type="ECO:0000256" key="6">
    <source>
        <dbReference type="ARBA" id="ARBA00023242"/>
    </source>
</evidence>
<proteinExistence type="predicted"/>
<comment type="subcellular location">
    <subcellularLocation>
        <location evidence="1">Nucleus</location>
    </subcellularLocation>
</comment>
<sequence length="576" mass="61882">PHKPRRPILCEGLSCLTQANPADCLGSSPSPHWCNSASLDQSALKLIHCIYCKDCRMEKLTSTSPKIPAQEASGQTGTSSSSSQTPLVGMPLAPPRTPPDQASLQSSMDKNKETLKRKLMLRRSVNELVDRGIYPPLKTPPAFAEKTKQLERAKTGDILRHKIQHRPDRQALVQQHILEDTTIDPSLHERQRLLKRSRLLDGLNDKLAHRPGPLELVQGNILQPSNELVNAIKDGTLQFVPTCDTEDMDQSSSSNLFEDESDGAPSPQMDESSDVSSPSSAPPVPSGETFPISFTFAKGISIPVAISKSPVTTNSTTLTKLSSSQPAGGSGLINNINSHTSSGKPRSKKLKPKATSKARIIKFHEYKGPPSVVKSQTCSSSATISSTGSTEDTPYHIMLQQQQLFLQWQLEFQQKQQQQGVVALSPGGSNVGENSNSSTGSSMLLSSPVIPTSNTCPAFIQSTSANTPSLITLQHSQAQASTTPAVFVQSSAPSHRVSPSPPTPPTPPPLPPTRPTQSVAPRTLAKTLTSIPASALSLPKLTGNLEEMKVADLKAELKKRSLPVSGPKPQLIERLK</sequence>
<keyword evidence="2" id="KW-0677">Repeat</keyword>
<feature type="region of interest" description="Disordered" evidence="8">
    <location>
        <begin position="482"/>
        <end position="521"/>
    </location>
</feature>
<comment type="caution">
    <text evidence="10">The sequence shown here is derived from an EMBL/GenBank/DDBJ whole genome shotgun (WGS) entry which is preliminary data.</text>
</comment>
<dbReference type="InterPro" id="IPR036361">
    <property type="entry name" value="SAP_dom_sf"/>
</dbReference>
<feature type="region of interest" description="Disordered" evidence="8">
    <location>
        <begin position="421"/>
        <end position="446"/>
    </location>
</feature>
<dbReference type="SUPFAM" id="SSF68906">
    <property type="entry name" value="SAP domain"/>
    <property type="match status" value="1"/>
</dbReference>
<keyword evidence="6" id="KW-0539">Nucleus</keyword>
<feature type="repeat" description="RPEL" evidence="7">
    <location>
        <begin position="201"/>
        <end position="226"/>
    </location>
</feature>
<dbReference type="InterPro" id="IPR043451">
    <property type="entry name" value="Myocardin-like"/>
</dbReference>
<gene>
    <name evidence="10" type="ORF">GSLYS_00014275001</name>
</gene>
<dbReference type="PANTHER" id="PTHR22793:SF12">
    <property type="entry name" value="MYOCARDIN-RELATED TRANSCRIPTION FACTOR, ISOFORM H"/>
    <property type="match status" value="1"/>
</dbReference>
<dbReference type="Gene3D" id="6.10.150.10">
    <property type="match status" value="1"/>
</dbReference>
<name>A0AAV2I1T7_LYMST</name>
<evidence type="ECO:0000313" key="11">
    <source>
        <dbReference type="Proteomes" id="UP001497497"/>
    </source>
</evidence>
<dbReference type="PROSITE" id="PS50800">
    <property type="entry name" value="SAP"/>
    <property type="match status" value="1"/>
</dbReference>
<dbReference type="GO" id="GO:0045944">
    <property type="term" value="P:positive regulation of transcription by RNA polymerase II"/>
    <property type="evidence" value="ECO:0007669"/>
    <property type="project" value="TreeGrafter"/>
</dbReference>
<dbReference type="SMART" id="SM00513">
    <property type="entry name" value="SAP"/>
    <property type="match status" value="1"/>
</dbReference>
<organism evidence="10 11">
    <name type="scientific">Lymnaea stagnalis</name>
    <name type="common">Great pond snail</name>
    <name type="synonym">Helix stagnalis</name>
    <dbReference type="NCBI Taxonomy" id="6523"/>
    <lineage>
        <taxon>Eukaryota</taxon>
        <taxon>Metazoa</taxon>
        <taxon>Spiralia</taxon>
        <taxon>Lophotrochozoa</taxon>
        <taxon>Mollusca</taxon>
        <taxon>Gastropoda</taxon>
        <taxon>Heterobranchia</taxon>
        <taxon>Euthyneura</taxon>
        <taxon>Panpulmonata</taxon>
        <taxon>Hygrophila</taxon>
        <taxon>Lymnaeoidea</taxon>
        <taxon>Lymnaeidae</taxon>
        <taxon>Lymnaea</taxon>
    </lineage>
</organism>
<dbReference type="Pfam" id="PF02755">
    <property type="entry name" value="RPEL"/>
    <property type="match status" value="2"/>
</dbReference>
<keyword evidence="5" id="KW-0804">Transcription</keyword>
<dbReference type="EMBL" id="CAXITT010000390">
    <property type="protein sequence ID" value="CAL1540626.1"/>
    <property type="molecule type" value="Genomic_DNA"/>
</dbReference>
<feature type="compositionally biased region" description="Low complexity" evidence="8">
    <location>
        <begin position="73"/>
        <end position="85"/>
    </location>
</feature>
<dbReference type="GO" id="GO:0003713">
    <property type="term" value="F:transcription coactivator activity"/>
    <property type="evidence" value="ECO:0007669"/>
    <property type="project" value="TreeGrafter"/>
</dbReference>
<feature type="non-terminal residue" evidence="10">
    <location>
        <position position="576"/>
    </location>
</feature>
<evidence type="ECO:0000313" key="10">
    <source>
        <dbReference type="EMBL" id="CAL1540626.1"/>
    </source>
</evidence>
<dbReference type="InterPro" id="IPR004018">
    <property type="entry name" value="RPEL_repeat"/>
</dbReference>
<dbReference type="Gene3D" id="6.10.140.2040">
    <property type="match status" value="1"/>
</dbReference>
<accession>A0AAV2I1T7</accession>
<feature type="compositionally biased region" description="Pro residues" evidence="8">
    <location>
        <begin position="499"/>
        <end position="514"/>
    </location>
</feature>